<dbReference type="InterPro" id="IPR030963">
    <property type="entry name" value="DHQ_synth_fam"/>
</dbReference>
<evidence type="ECO:0000256" key="7">
    <source>
        <dbReference type="ARBA" id="ARBA00017684"/>
    </source>
</evidence>
<feature type="domain" description="3-dehydroquinate synthase C-terminal" evidence="19">
    <location>
        <begin position="178"/>
        <end position="320"/>
    </location>
</feature>
<dbReference type="InterPro" id="IPR050071">
    <property type="entry name" value="Dehydroquinate_synthase"/>
</dbReference>
<dbReference type="PIRSF" id="PIRSF001455">
    <property type="entry name" value="DHQ_synth"/>
    <property type="match status" value="1"/>
</dbReference>
<evidence type="ECO:0000256" key="3">
    <source>
        <dbReference type="ARBA" id="ARBA00004496"/>
    </source>
</evidence>
<proteinExistence type="inferred from homology"/>
<feature type="binding site" evidence="17">
    <location>
        <begin position="126"/>
        <end position="127"/>
    </location>
    <ligand>
        <name>NAD(+)</name>
        <dbReference type="ChEBI" id="CHEBI:57540"/>
    </ligand>
</feature>
<dbReference type="SUPFAM" id="SSF56796">
    <property type="entry name" value="Dehydroquinate synthase-like"/>
    <property type="match status" value="1"/>
</dbReference>
<dbReference type="GO" id="GO:0009423">
    <property type="term" value="P:chorismate biosynthetic process"/>
    <property type="evidence" value="ECO:0007669"/>
    <property type="project" value="UniProtKB-UniRule"/>
</dbReference>
<evidence type="ECO:0000256" key="1">
    <source>
        <dbReference type="ARBA" id="ARBA00001393"/>
    </source>
</evidence>
<evidence type="ECO:0000256" key="5">
    <source>
        <dbReference type="ARBA" id="ARBA00005412"/>
    </source>
</evidence>
<dbReference type="PANTHER" id="PTHR43622">
    <property type="entry name" value="3-DEHYDROQUINATE SYNTHASE"/>
    <property type="match status" value="1"/>
</dbReference>
<evidence type="ECO:0000256" key="9">
    <source>
        <dbReference type="ARBA" id="ARBA00022605"/>
    </source>
</evidence>
<evidence type="ECO:0000256" key="11">
    <source>
        <dbReference type="ARBA" id="ARBA00022741"/>
    </source>
</evidence>
<comment type="pathway">
    <text evidence="4 17">Metabolic intermediate biosynthesis; chorismate biosynthesis; chorismate from D-erythrose 4-phosphate and phosphoenolpyruvate: step 2/7.</text>
</comment>
<dbReference type="InterPro" id="IPR016037">
    <property type="entry name" value="DHQ_synth_AroB"/>
</dbReference>
<evidence type="ECO:0000259" key="18">
    <source>
        <dbReference type="Pfam" id="PF01761"/>
    </source>
</evidence>
<dbReference type="GO" id="GO:0008652">
    <property type="term" value="P:amino acid biosynthetic process"/>
    <property type="evidence" value="ECO:0007669"/>
    <property type="project" value="UniProtKB-KW"/>
</dbReference>
<evidence type="ECO:0000256" key="17">
    <source>
        <dbReference type="HAMAP-Rule" id="MF_00110"/>
    </source>
</evidence>
<feature type="binding site" evidence="17">
    <location>
        <begin position="68"/>
        <end position="73"/>
    </location>
    <ligand>
        <name>NAD(+)</name>
        <dbReference type="ChEBI" id="CHEBI:57540"/>
    </ligand>
</feature>
<feature type="binding site" evidence="17">
    <location>
        <position position="244"/>
    </location>
    <ligand>
        <name>Zn(2+)</name>
        <dbReference type="ChEBI" id="CHEBI:29105"/>
    </ligand>
</feature>
<feature type="binding site" evidence="17">
    <location>
        <position position="139"/>
    </location>
    <ligand>
        <name>NAD(+)</name>
        <dbReference type="ChEBI" id="CHEBI:57540"/>
    </ligand>
</feature>
<evidence type="ECO:0000256" key="10">
    <source>
        <dbReference type="ARBA" id="ARBA00022723"/>
    </source>
</evidence>
<dbReference type="GO" id="GO:0009073">
    <property type="term" value="P:aromatic amino acid family biosynthetic process"/>
    <property type="evidence" value="ECO:0007669"/>
    <property type="project" value="UniProtKB-KW"/>
</dbReference>
<dbReference type="CDD" id="cd08195">
    <property type="entry name" value="DHQS"/>
    <property type="match status" value="1"/>
</dbReference>
<evidence type="ECO:0000256" key="13">
    <source>
        <dbReference type="ARBA" id="ARBA00023027"/>
    </source>
</evidence>
<dbReference type="GO" id="GO:0005737">
    <property type="term" value="C:cytoplasm"/>
    <property type="evidence" value="ECO:0007669"/>
    <property type="project" value="UniProtKB-SubCell"/>
</dbReference>
<dbReference type="KEGG" id="jme:EEW87_006450"/>
<evidence type="ECO:0000256" key="8">
    <source>
        <dbReference type="ARBA" id="ARBA00022490"/>
    </source>
</evidence>
<evidence type="ECO:0000256" key="12">
    <source>
        <dbReference type="ARBA" id="ARBA00022833"/>
    </source>
</evidence>
<dbReference type="UniPathway" id="UPA00053">
    <property type="reaction ID" value="UER00085"/>
</dbReference>
<feature type="binding site" evidence="17">
    <location>
        <begin position="166"/>
        <end position="169"/>
    </location>
    <ligand>
        <name>NAD(+)</name>
        <dbReference type="ChEBI" id="CHEBI:57540"/>
    </ligand>
</feature>
<evidence type="ECO:0000313" key="20">
    <source>
        <dbReference type="EMBL" id="QGX08311.1"/>
    </source>
</evidence>
<dbReference type="GeneID" id="59160792"/>
<sequence length="356" mass="37570">MSVTTIPVGQDYDVLVGHGVSDQVAGLVPKGARRALVVHPEPLAELAGPVISSLRSLGLEVLPAAVPDAEAAKDISVAARLWSLMGEAEMTRTDVVVGVGGGSVTDLAGFVAATWLRGVPVIHVPTTVLGMVDAAVGGKTGVNTPEGKNLVGAFHLPVGVLCDLDTLRTLPPADLRAGLAEAVKGGFIADPRILELVEADPVDVVDPSSARLREVVERKIAVKARVVAADLRESHLREILNYGHTLGHAIEHHEHYRMRHGEAVAVGMVFAAELAHRSGLLDAVVLARHREVLTSLDLPTGYDGATFDELHAAMRRDKKTRGATLRFVVLDALASPTRLEGPSEQLLREAYAAISG</sequence>
<dbReference type="GO" id="GO:0003856">
    <property type="term" value="F:3-dehydroquinate synthase activity"/>
    <property type="evidence" value="ECO:0007669"/>
    <property type="project" value="UniProtKB-UniRule"/>
</dbReference>
<reference evidence="20 21" key="1">
    <citation type="submission" date="2019-09" db="EMBL/GenBank/DDBJ databases">
        <title>Complete Genome Sequence of Janibacter melonis M714 with both human health impact and industrial applications.</title>
        <authorList>
            <person name="Jin M."/>
            <person name="Zhao Q.R."/>
        </authorList>
    </citation>
    <scope>NUCLEOTIDE SEQUENCE [LARGE SCALE GENOMIC DNA]</scope>
    <source>
        <strain evidence="20 21">M714</strain>
    </source>
</reference>
<organism evidence="20 21">
    <name type="scientific">Janibacter melonis</name>
    <dbReference type="NCBI Taxonomy" id="262209"/>
    <lineage>
        <taxon>Bacteria</taxon>
        <taxon>Bacillati</taxon>
        <taxon>Actinomycetota</taxon>
        <taxon>Actinomycetes</taxon>
        <taxon>Micrococcales</taxon>
        <taxon>Intrasporangiaceae</taxon>
        <taxon>Janibacter</taxon>
    </lineage>
</organism>
<feature type="binding site" evidence="17">
    <location>
        <position position="181"/>
    </location>
    <ligand>
        <name>Zn(2+)</name>
        <dbReference type="ChEBI" id="CHEBI:29105"/>
    </ligand>
</feature>
<comment type="function">
    <text evidence="17">Catalyzes the conversion of 3-deoxy-D-arabino-heptulosonate 7-phosphate (DAHP) to dehydroquinate (DHQ).</text>
</comment>
<keyword evidence="10 17" id="KW-0479">Metal-binding</keyword>
<keyword evidence="9 17" id="KW-0028">Amino-acid biosynthesis</keyword>
<protein>
    <recommendedName>
        <fullName evidence="7 17">3-dehydroquinate synthase</fullName>
        <shortName evidence="17">DHQS</shortName>
        <ecNumber evidence="6 17">4.2.3.4</ecNumber>
    </recommendedName>
</protein>
<dbReference type="Gene3D" id="3.40.50.1970">
    <property type="match status" value="1"/>
</dbReference>
<evidence type="ECO:0000256" key="6">
    <source>
        <dbReference type="ARBA" id="ARBA00013031"/>
    </source>
</evidence>
<comment type="caution">
    <text evidence="17">Lacks conserved residue(s) required for the propagation of feature annotation.</text>
</comment>
<feature type="domain" description="3-dehydroquinate synthase N-terminal" evidence="18">
    <location>
        <begin position="65"/>
        <end position="176"/>
    </location>
</feature>
<dbReference type="GO" id="GO:0000166">
    <property type="term" value="F:nucleotide binding"/>
    <property type="evidence" value="ECO:0007669"/>
    <property type="project" value="UniProtKB-KW"/>
</dbReference>
<dbReference type="AlphaFoldDB" id="A0A650GEE5"/>
<keyword evidence="11 17" id="KW-0547">Nucleotide-binding</keyword>
<feature type="binding site" evidence="17">
    <location>
        <position position="148"/>
    </location>
    <ligand>
        <name>NAD(+)</name>
        <dbReference type="ChEBI" id="CHEBI:57540"/>
    </ligand>
</feature>
<dbReference type="EC" id="4.2.3.4" evidence="6 17"/>
<keyword evidence="13 17" id="KW-0520">NAD</keyword>
<dbReference type="PANTHER" id="PTHR43622:SF7">
    <property type="entry name" value="3-DEHYDROQUINATE SYNTHASE, CHLOROPLASTIC"/>
    <property type="match status" value="1"/>
</dbReference>
<evidence type="ECO:0000256" key="4">
    <source>
        <dbReference type="ARBA" id="ARBA00004661"/>
    </source>
</evidence>
<dbReference type="InterPro" id="IPR056179">
    <property type="entry name" value="DHQS_C"/>
</dbReference>
<evidence type="ECO:0000256" key="2">
    <source>
        <dbReference type="ARBA" id="ARBA00001911"/>
    </source>
</evidence>
<comment type="similarity">
    <text evidence="5 17">Belongs to the sugar phosphate cyclases superfamily. Dehydroquinate synthase family.</text>
</comment>
<keyword evidence="14 17" id="KW-0057">Aromatic amino acid biosynthesis</keyword>
<feature type="binding site" evidence="17">
    <location>
        <position position="260"/>
    </location>
    <ligand>
        <name>Zn(2+)</name>
        <dbReference type="ChEBI" id="CHEBI:29105"/>
    </ligand>
</feature>
<comment type="cofactor">
    <cofactor evidence="17">
        <name>Co(2+)</name>
        <dbReference type="ChEBI" id="CHEBI:48828"/>
    </cofactor>
    <cofactor evidence="17">
        <name>Zn(2+)</name>
        <dbReference type="ChEBI" id="CHEBI:29105"/>
    </cofactor>
    <text evidence="17">Binds 1 divalent metal cation per subunit. Can use either Co(2+) or Zn(2+).</text>
</comment>
<keyword evidence="8 17" id="KW-0963">Cytoplasm</keyword>
<dbReference type="RefSeq" id="WP_123091619.1">
    <property type="nucleotide sequence ID" value="NZ_CP044548.2"/>
</dbReference>
<keyword evidence="16 17" id="KW-0170">Cobalt</keyword>
<evidence type="ECO:0000259" key="19">
    <source>
        <dbReference type="Pfam" id="PF24621"/>
    </source>
</evidence>
<evidence type="ECO:0000313" key="21">
    <source>
        <dbReference type="Proteomes" id="UP000271708"/>
    </source>
</evidence>
<keyword evidence="12 17" id="KW-0862">Zinc</keyword>
<dbReference type="EMBL" id="CP044548">
    <property type="protein sequence ID" value="QGX08311.1"/>
    <property type="molecule type" value="Genomic_DNA"/>
</dbReference>
<comment type="cofactor">
    <cofactor evidence="2 17">
        <name>NAD(+)</name>
        <dbReference type="ChEBI" id="CHEBI:57540"/>
    </cofactor>
</comment>
<dbReference type="Pfam" id="PF01761">
    <property type="entry name" value="DHQ_synthase"/>
    <property type="match status" value="1"/>
</dbReference>
<evidence type="ECO:0000256" key="16">
    <source>
        <dbReference type="ARBA" id="ARBA00023285"/>
    </source>
</evidence>
<evidence type="ECO:0000256" key="15">
    <source>
        <dbReference type="ARBA" id="ARBA00023239"/>
    </source>
</evidence>
<dbReference type="HAMAP" id="MF_00110">
    <property type="entry name" value="DHQ_synthase"/>
    <property type="match status" value="1"/>
</dbReference>
<keyword evidence="15 17" id="KW-0456">Lyase</keyword>
<dbReference type="InterPro" id="IPR030960">
    <property type="entry name" value="DHQS/DOIS_N"/>
</dbReference>
<dbReference type="Proteomes" id="UP000271708">
    <property type="component" value="Chromosome"/>
</dbReference>
<dbReference type="NCBIfam" id="TIGR01357">
    <property type="entry name" value="aroB"/>
    <property type="match status" value="1"/>
</dbReference>
<name>A0A650GEE5_9MICO</name>
<comment type="catalytic activity">
    <reaction evidence="1 17">
        <text>7-phospho-2-dehydro-3-deoxy-D-arabino-heptonate = 3-dehydroquinate + phosphate</text>
        <dbReference type="Rhea" id="RHEA:21968"/>
        <dbReference type="ChEBI" id="CHEBI:32364"/>
        <dbReference type="ChEBI" id="CHEBI:43474"/>
        <dbReference type="ChEBI" id="CHEBI:58394"/>
        <dbReference type="EC" id="4.2.3.4"/>
    </reaction>
</comment>
<gene>
    <name evidence="17" type="primary">aroB</name>
    <name evidence="20" type="ORF">EEW87_006450</name>
</gene>
<evidence type="ECO:0000256" key="14">
    <source>
        <dbReference type="ARBA" id="ARBA00023141"/>
    </source>
</evidence>
<comment type="subcellular location">
    <subcellularLocation>
        <location evidence="3 17">Cytoplasm</location>
    </subcellularLocation>
</comment>
<dbReference type="GO" id="GO:0046872">
    <property type="term" value="F:metal ion binding"/>
    <property type="evidence" value="ECO:0007669"/>
    <property type="project" value="UniProtKB-KW"/>
</dbReference>
<dbReference type="Gene3D" id="1.20.1090.10">
    <property type="entry name" value="Dehydroquinate synthase-like - alpha domain"/>
    <property type="match status" value="1"/>
</dbReference>
<dbReference type="Pfam" id="PF24621">
    <property type="entry name" value="DHQS_C"/>
    <property type="match status" value="1"/>
</dbReference>
<accession>A0A650GEE5</accession>